<name>A0A072UR87_MEDTR</name>
<protein>
    <submittedName>
        <fullName evidence="1">Urease accessory protein UreF, putative</fullName>
    </submittedName>
</protein>
<dbReference type="EMBL" id="CM001221">
    <property type="protein sequence ID" value="KEH28360.1"/>
    <property type="molecule type" value="Genomic_DNA"/>
</dbReference>
<accession>A0A072UR87</accession>
<reference evidence="1 3" key="2">
    <citation type="journal article" date="2014" name="BMC Genomics">
        <title>An improved genome release (version Mt4.0) for the model legume Medicago truncatula.</title>
        <authorList>
            <person name="Tang H."/>
            <person name="Krishnakumar V."/>
            <person name="Bidwell S."/>
            <person name="Rosen B."/>
            <person name="Chan A."/>
            <person name="Zhou S."/>
            <person name="Gentzbittel L."/>
            <person name="Childs K.L."/>
            <person name="Yandell M."/>
            <person name="Gundlach H."/>
            <person name="Mayer K.F."/>
            <person name="Schwartz D.C."/>
            <person name="Town C.D."/>
        </authorList>
    </citation>
    <scope>GENOME REANNOTATION</scope>
    <source>
        <strain evidence="1">A17</strain>
        <strain evidence="2 3">cv. Jemalong A17</strain>
    </source>
</reference>
<dbReference type="Proteomes" id="UP000002051">
    <property type="component" value="Chromosome 5"/>
</dbReference>
<evidence type="ECO:0000313" key="1">
    <source>
        <dbReference type="EMBL" id="KEH28360.1"/>
    </source>
</evidence>
<dbReference type="STRING" id="3880.A0A072UR87"/>
<dbReference type="AlphaFoldDB" id="A0A072UR87"/>
<dbReference type="EnsemblPlants" id="KEH28360">
    <property type="protein sequence ID" value="KEH28360"/>
    <property type="gene ID" value="MTR_5g088615"/>
</dbReference>
<gene>
    <name evidence="1" type="ordered locus">MTR_5g088615</name>
</gene>
<sequence>MRDSSLKTFGAALLQYQVAPIAEVILEKWMNRDVEEACQTMPLLDTVQVAMLWIVIYKKVG</sequence>
<evidence type="ECO:0000313" key="3">
    <source>
        <dbReference type="Proteomes" id="UP000002051"/>
    </source>
</evidence>
<reference evidence="1 3" key="1">
    <citation type="journal article" date="2011" name="Nature">
        <title>The Medicago genome provides insight into the evolution of rhizobial symbioses.</title>
        <authorList>
            <person name="Young N.D."/>
            <person name="Debelle F."/>
            <person name="Oldroyd G.E."/>
            <person name="Geurts R."/>
            <person name="Cannon S.B."/>
            <person name="Udvardi M.K."/>
            <person name="Benedito V.A."/>
            <person name="Mayer K.F."/>
            <person name="Gouzy J."/>
            <person name="Schoof H."/>
            <person name="Van de Peer Y."/>
            <person name="Proost S."/>
            <person name="Cook D.R."/>
            <person name="Meyers B.C."/>
            <person name="Spannagl M."/>
            <person name="Cheung F."/>
            <person name="De Mita S."/>
            <person name="Krishnakumar V."/>
            <person name="Gundlach H."/>
            <person name="Zhou S."/>
            <person name="Mudge J."/>
            <person name="Bharti A.K."/>
            <person name="Murray J.D."/>
            <person name="Naoumkina M.A."/>
            <person name="Rosen B."/>
            <person name="Silverstein K.A."/>
            <person name="Tang H."/>
            <person name="Rombauts S."/>
            <person name="Zhao P.X."/>
            <person name="Zhou P."/>
            <person name="Barbe V."/>
            <person name="Bardou P."/>
            <person name="Bechner M."/>
            <person name="Bellec A."/>
            <person name="Berger A."/>
            <person name="Berges H."/>
            <person name="Bidwell S."/>
            <person name="Bisseling T."/>
            <person name="Choisne N."/>
            <person name="Couloux A."/>
            <person name="Denny R."/>
            <person name="Deshpande S."/>
            <person name="Dai X."/>
            <person name="Doyle J.J."/>
            <person name="Dudez A.M."/>
            <person name="Farmer A.D."/>
            <person name="Fouteau S."/>
            <person name="Franken C."/>
            <person name="Gibelin C."/>
            <person name="Gish J."/>
            <person name="Goldstein S."/>
            <person name="Gonzalez A.J."/>
            <person name="Green P.J."/>
            <person name="Hallab A."/>
            <person name="Hartog M."/>
            <person name="Hua A."/>
            <person name="Humphray S.J."/>
            <person name="Jeong D.H."/>
            <person name="Jing Y."/>
            <person name="Jocker A."/>
            <person name="Kenton S.M."/>
            <person name="Kim D.J."/>
            <person name="Klee K."/>
            <person name="Lai H."/>
            <person name="Lang C."/>
            <person name="Lin S."/>
            <person name="Macmil S.L."/>
            <person name="Magdelenat G."/>
            <person name="Matthews L."/>
            <person name="McCorrison J."/>
            <person name="Monaghan E.L."/>
            <person name="Mun J.H."/>
            <person name="Najar F.Z."/>
            <person name="Nicholson C."/>
            <person name="Noirot C."/>
            <person name="O'Bleness M."/>
            <person name="Paule C.R."/>
            <person name="Poulain J."/>
            <person name="Prion F."/>
            <person name="Qin B."/>
            <person name="Qu C."/>
            <person name="Retzel E.F."/>
            <person name="Riddle C."/>
            <person name="Sallet E."/>
            <person name="Samain S."/>
            <person name="Samson N."/>
            <person name="Sanders I."/>
            <person name="Saurat O."/>
            <person name="Scarpelli C."/>
            <person name="Schiex T."/>
            <person name="Segurens B."/>
            <person name="Severin A.J."/>
            <person name="Sherrier D.J."/>
            <person name="Shi R."/>
            <person name="Sims S."/>
            <person name="Singer S.R."/>
            <person name="Sinharoy S."/>
            <person name="Sterck L."/>
            <person name="Viollet A."/>
            <person name="Wang B.B."/>
            <person name="Wang K."/>
            <person name="Wang M."/>
            <person name="Wang X."/>
            <person name="Warfsmann J."/>
            <person name="Weissenbach J."/>
            <person name="White D.D."/>
            <person name="White J.D."/>
            <person name="Wiley G.B."/>
            <person name="Wincker P."/>
            <person name="Xing Y."/>
            <person name="Yang L."/>
            <person name="Yao Z."/>
            <person name="Ying F."/>
            <person name="Zhai J."/>
            <person name="Zhou L."/>
            <person name="Zuber A."/>
            <person name="Denarie J."/>
            <person name="Dixon R.A."/>
            <person name="May G.D."/>
            <person name="Schwartz D.C."/>
            <person name="Rogers J."/>
            <person name="Quetier F."/>
            <person name="Town C.D."/>
            <person name="Roe B.A."/>
        </authorList>
    </citation>
    <scope>NUCLEOTIDE SEQUENCE [LARGE SCALE GENOMIC DNA]</scope>
    <source>
        <strain evidence="1">A17</strain>
        <strain evidence="2 3">cv. Jemalong A17</strain>
    </source>
</reference>
<keyword evidence="3" id="KW-1185">Reference proteome</keyword>
<evidence type="ECO:0000313" key="2">
    <source>
        <dbReference type="EnsemblPlants" id="KEH28360"/>
    </source>
</evidence>
<dbReference type="HOGENOM" id="CLU_2926108_0_0_1"/>
<reference evidence="2" key="3">
    <citation type="submission" date="2015-04" db="UniProtKB">
        <authorList>
            <consortium name="EnsemblPlants"/>
        </authorList>
    </citation>
    <scope>IDENTIFICATION</scope>
    <source>
        <strain evidence="2">cv. Jemalong A17</strain>
    </source>
</reference>
<organism evidence="1 3">
    <name type="scientific">Medicago truncatula</name>
    <name type="common">Barrel medic</name>
    <name type="synonym">Medicago tribuloides</name>
    <dbReference type="NCBI Taxonomy" id="3880"/>
    <lineage>
        <taxon>Eukaryota</taxon>
        <taxon>Viridiplantae</taxon>
        <taxon>Streptophyta</taxon>
        <taxon>Embryophyta</taxon>
        <taxon>Tracheophyta</taxon>
        <taxon>Spermatophyta</taxon>
        <taxon>Magnoliopsida</taxon>
        <taxon>eudicotyledons</taxon>
        <taxon>Gunneridae</taxon>
        <taxon>Pentapetalae</taxon>
        <taxon>rosids</taxon>
        <taxon>fabids</taxon>
        <taxon>Fabales</taxon>
        <taxon>Fabaceae</taxon>
        <taxon>Papilionoideae</taxon>
        <taxon>50 kb inversion clade</taxon>
        <taxon>NPAAA clade</taxon>
        <taxon>Hologalegina</taxon>
        <taxon>IRL clade</taxon>
        <taxon>Trifolieae</taxon>
        <taxon>Medicago</taxon>
    </lineage>
</organism>
<proteinExistence type="predicted"/>